<gene>
    <name evidence="13" type="ORF">UQ64_18580</name>
</gene>
<feature type="compositionally biased region" description="Basic and acidic residues" evidence="10">
    <location>
        <begin position="117"/>
        <end position="134"/>
    </location>
</feature>
<dbReference type="RefSeq" id="WP_060624366.1">
    <property type="nucleotide sequence ID" value="NZ_LCZJ02000026.1"/>
</dbReference>
<comment type="pathway">
    <text evidence="1 9">Cell wall biogenesis; peptidoglycan biosynthesis.</text>
</comment>
<evidence type="ECO:0000256" key="4">
    <source>
        <dbReference type="ARBA" id="ARBA00022679"/>
    </source>
</evidence>
<dbReference type="InterPro" id="IPR011990">
    <property type="entry name" value="TPR-like_helical_dom_sf"/>
</dbReference>
<evidence type="ECO:0000256" key="10">
    <source>
        <dbReference type="SAM" id="MobiDB-lite"/>
    </source>
</evidence>
<feature type="active site" description="Proton donor/acceptor" evidence="9">
    <location>
        <position position="406"/>
    </location>
</feature>
<protein>
    <recommendedName>
        <fullName evidence="12">L,D-TPase catalytic domain-containing protein</fullName>
    </recommendedName>
</protein>
<dbReference type="OrthoDB" id="9787225at2"/>
<dbReference type="Pfam" id="PF03734">
    <property type="entry name" value="YkuD"/>
    <property type="match status" value="1"/>
</dbReference>
<keyword evidence="3" id="KW-0328">Glycosyltransferase</keyword>
<name>A0A0W1AW37_9BACL</name>
<feature type="active site" description="Nucleophile" evidence="9">
    <location>
        <position position="422"/>
    </location>
</feature>
<comment type="caution">
    <text evidence="13">The sequence shown here is derived from an EMBL/GenBank/DDBJ whole genome shotgun (WGS) entry which is preliminary data.</text>
</comment>
<dbReference type="EMBL" id="LCZJ02000026">
    <property type="protein sequence ID" value="KTD85514.1"/>
    <property type="molecule type" value="Genomic_DNA"/>
</dbReference>
<sequence>MKNSQHLKAYVQMHPDNKMAWYLLGKEYYKNGQHGKANYCFNQAGEVYEAFEHSKVPAEMLREYEDGLLQASRQRERGQQRLRYISLALMLLILLMVPSAVAPGIGVTGEQGEQEVLQDKTASEVKDPPDQKDSVQEPVIEAEKVMYTAQENAAAASQGKLMAKMLMRKEPFEAAALGMGREGKWLFWKEKLPLNFTLQKNGKGRMVYQSYDPKACACEPPEQGQLAKDAVEWQGDQEELATLWSAMQAYQEDKGMLPDTLADLTGSFPENWIGGTTTVMKREFSPLKAVATNKMALGTEDAAEPSSSTHDGVRSIPTALSVSGSDASDVPFFDQPLRVIVDKQNHRLAVVSGSIILRNYAVGLGGDKTPEGNFIITDKVVNPNGRDDGDFGSRGLQLSDSNYAIHGTNEPDSVGKDESLGCIRMGREDVEELFALIPKGTKVLISKGVLPEKQLVPVKRFSSTAKHDQTNPHKVYHWLN</sequence>
<dbReference type="GO" id="GO:0005576">
    <property type="term" value="C:extracellular region"/>
    <property type="evidence" value="ECO:0007669"/>
    <property type="project" value="TreeGrafter"/>
</dbReference>
<reference evidence="13 14" key="1">
    <citation type="journal article" date="2015" name="Int. Biodeterior. Biodegradation">
        <title>Physiological and genetic screening methods for the isolation of methyl tert-butyl ether-degrading bacteria for bioremediation purposes.</title>
        <authorList>
            <person name="Guisado I.M."/>
            <person name="Purswani J."/>
            <person name="Gonzalez Lopez J."/>
            <person name="Pozo C."/>
        </authorList>
    </citation>
    <scope>NUCLEOTIDE SEQUENCE [LARGE SCALE GENOMIC DNA]</scope>
    <source>
        <strain evidence="13 14">SH7</strain>
    </source>
</reference>
<evidence type="ECO:0000256" key="3">
    <source>
        <dbReference type="ARBA" id="ARBA00022676"/>
    </source>
</evidence>
<dbReference type="InterPro" id="IPR005490">
    <property type="entry name" value="LD_TPept_cat_dom"/>
</dbReference>
<dbReference type="PROSITE" id="PS52029">
    <property type="entry name" value="LD_TPASE"/>
    <property type="match status" value="1"/>
</dbReference>
<keyword evidence="11" id="KW-1133">Transmembrane helix</keyword>
<dbReference type="GO" id="GO:0018104">
    <property type="term" value="P:peptidoglycan-protein cross-linking"/>
    <property type="evidence" value="ECO:0007669"/>
    <property type="project" value="TreeGrafter"/>
</dbReference>
<organism evidence="13 14">
    <name type="scientific">Paenibacillus etheri</name>
    <dbReference type="NCBI Taxonomy" id="1306852"/>
    <lineage>
        <taxon>Bacteria</taxon>
        <taxon>Bacillati</taxon>
        <taxon>Bacillota</taxon>
        <taxon>Bacilli</taxon>
        <taxon>Bacillales</taxon>
        <taxon>Paenibacillaceae</taxon>
        <taxon>Paenibacillus</taxon>
    </lineage>
</organism>
<dbReference type="UniPathway" id="UPA00219"/>
<feature type="region of interest" description="Disordered" evidence="10">
    <location>
        <begin position="112"/>
        <end position="134"/>
    </location>
</feature>
<dbReference type="PANTHER" id="PTHR30582">
    <property type="entry name" value="L,D-TRANSPEPTIDASE"/>
    <property type="match status" value="1"/>
</dbReference>
<comment type="similarity">
    <text evidence="2">Belongs to the YkuD family.</text>
</comment>
<keyword evidence="11" id="KW-0812">Transmembrane</keyword>
<evidence type="ECO:0000256" key="5">
    <source>
        <dbReference type="ARBA" id="ARBA00022801"/>
    </source>
</evidence>
<dbReference type="Gene3D" id="2.40.440.10">
    <property type="entry name" value="L,D-transpeptidase catalytic domain-like"/>
    <property type="match status" value="1"/>
</dbReference>
<evidence type="ECO:0000313" key="13">
    <source>
        <dbReference type="EMBL" id="KTD85514.1"/>
    </source>
</evidence>
<evidence type="ECO:0000256" key="9">
    <source>
        <dbReference type="PROSITE-ProRule" id="PRU01373"/>
    </source>
</evidence>
<dbReference type="SUPFAM" id="SSF141523">
    <property type="entry name" value="L,D-transpeptidase catalytic domain-like"/>
    <property type="match status" value="1"/>
</dbReference>
<dbReference type="GO" id="GO:0071555">
    <property type="term" value="P:cell wall organization"/>
    <property type="evidence" value="ECO:0007669"/>
    <property type="project" value="UniProtKB-UniRule"/>
</dbReference>
<dbReference type="Proteomes" id="UP000054709">
    <property type="component" value="Unassembled WGS sequence"/>
</dbReference>
<evidence type="ECO:0000313" key="14">
    <source>
        <dbReference type="Proteomes" id="UP000054709"/>
    </source>
</evidence>
<evidence type="ECO:0000256" key="1">
    <source>
        <dbReference type="ARBA" id="ARBA00004752"/>
    </source>
</evidence>
<evidence type="ECO:0000256" key="7">
    <source>
        <dbReference type="ARBA" id="ARBA00022984"/>
    </source>
</evidence>
<dbReference type="GO" id="GO:0071972">
    <property type="term" value="F:peptidoglycan L,D-transpeptidase activity"/>
    <property type="evidence" value="ECO:0007669"/>
    <property type="project" value="TreeGrafter"/>
</dbReference>
<dbReference type="AlphaFoldDB" id="A0A0W1AW37"/>
<feature type="transmembrane region" description="Helical" evidence="11">
    <location>
        <begin position="82"/>
        <end position="101"/>
    </location>
</feature>
<keyword evidence="7 9" id="KW-0573">Peptidoglycan synthesis</keyword>
<keyword evidence="11" id="KW-0472">Membrane</keyword>
<keyword evidence="5" id="KW-0378">Hydrolase</keyword>
<accession>A0A0W1AW37</accession>
<dbReference type="SUPFAM" id="SSF48452">
    <property type="entry name" value="TPR-like"/>
    <property type="match status" value="1"/>
</dbReference>
<evidence type="ECO:0000256" key="6">
    <source>
        <dbReference type="ARBA" id="ARBA00022960"/>
    </source>
</evidence>
<feature type="domain" description="L,D-TPase catalytic" evidence="12">
    <location>
        <begin position="337"/>
        <end position="446"/>
    </location>
</feature>
<proteinExistence type="inferred from homology"/>
<dbReference type="InterPro" id="IPR050979">
    <property type="entry name" value="LD-transpeptidase"/>
</dbReference>
<keyword evidence="6 9" id="KW-0133">Cell shape</keyword>
<evidence type="ECO:0000256" key="11">
    <source>
        <dbReference type="SAM" id="Phobius"/>
    </source>
</evidence>
<dbReference type="GO" id="GO:0016757">
    <property type="term" value="F:glycosyltransferase activity"/>
    <property type="evidence" value="ECO:0007669"/>
    <property type="project" value="UniProtKB-KW"/>
</dbReference>
<keyword evidence="8 9" id="KW-0961">Cell wall biogenesis/degradation</keyword>
<dbReference type="PANTHER" id="PTHR30582:SF24">
    <property type="entry name" value="L,D-TRANSPEPTIDASE ERFK_SRFK-RELATED"/>
    <property type="match status" value="1"/>
</dbReference>
<evidence type="ECO:0000259" key="12">
    <source>
        <dbReference type="PROSITE" id="PS52029"/>
    </source>
</evidence>
<evidence type="ECO:0000256" key="8">
    <source>
        <dbReference type="ARBA" id="ARBA00023316"/>
    </source>
</evidence>
<dbReference type="InterPro" id="IPR038063">
    <property type="entry name" value="Transpep_catalytic_dom"/>
</dbReference>
<dbReference type="GO" id="GO:0008360">
    <property type="term" value="P:regulation of cell shape"/>
    <property type="evidence" value="ECO:0007669"/>
    <property type="project" value="UniProtKB-UniRule"/>
</dbReference>
<dbReference type="CDD" id="cd16913">
    <property type="entry name" value="YkuD_like"/>
    <property type="match status" value="1"/>
</dbReference>
<dbReference type="Gene3D" id="1.25.40.10">
    <property type="entry name" value="Tetratricopeptide repeat domain"/>
    <property type="match status" value="1"/>
</dbReference>
<evidence type="ECO:0000256" key="2">
    <source>
        <dbReference type="ARBA" id="ARBA00005992"/>
    </source>
</evidence>
<keyword evidence="14" id="KW-1185">Reference proteome</keyword>
<keyword evidence="4" id="KW-0808">Transferase</keyword>